<accession>A0ABZ2UAR3</accession>
<evidence type="ECO:0008006" key="3">
    <source>
        <dbReference type="Google" id="ProtNLM"/>
    </source>
</evidence>
<organism evidence="1 2">
    <name type="scientific">Flavobacterium soyae</name>
    <dbReference type="NCBI Taxonomy" id="2903098"/>
    <lineage>
        <taxon>Bacteria</taxon>
        <taxon>Pseudomonadati</taxon>
        <taxon>Bacteroidota</taxon>
        <taxon>Flavobacteriia</taxon>
        <taxon>Flavobacteriales</taxon>
        <taxon>Flavobacteriaceae</taxon>
        <taxon>Flavobacterium</taxon>
    </lineage>
</organism>
<name>A0ABZ2UAR3_9FLAO</name>
<reference evidence="1 2" key="1">
    <citation type="submission" date="2024-03" db="EMBL/GenBank/DDBJ databases">
        <title>Flavobacterium soyae.</title>
        <authorList>
            <person name="Zheng W."/>
        </authorList>
    </citation>
    <scope>NUCLEOTIDE SEQUENCE [LARGE SCALE GENOMIC DNA]</scope>
    <source>
        <strain evidence="1 2">55</strain>
    </source>
</reference>
<protein>
    <recommendedName>
        <fullName evidence="3">DUF4142 domain-containing protein</fullName>
    </recommendedName>
</protein>
<dbReference type="Proteomes" id="UP001623852">
    <property type="component" value="Chromosome"/>
</dbReference>
<gene>
    <name evidence="1" type="ORF">AABD74_14960</name>
</gene>
<evidence type="ECO:0000313" key="2">
    <source>
        <dbReference type="Proteomes" id="UP001623852"/>
    </source>
</evidence>
<sequence length="146" mass="17191">MKTKFIILAATAVLFYCCQQKDWTDSNGNSIAIDSVQFSDINNKTLKKWFLLNKESDSIMDSAQLIIQQQSDIVESYPQDEREYMNTNILEAQRHLNHFKNKVKHIREFVSHIEEYDPAMERTIDSLKEDYVQEKIKLEDALSKLR</sequence>
<keyword evidence="2" id="KW-1185">Reference proteome</keyword>
<dbReference type="RefSeq" id="WP_232678467.1">
    <property type="nucleotide sequence ID" value="NZ_CP150845.1"/>
</dbReference>
<evidence type="ECO:0000313" key="1">
    <source>
        <dbReference type="EMBL" id="WYZ18462.1"/>
    </source>
</evidence>
<dbReference type="EMBL" id="CP150845">
    <property type="protein sequence ID" value="WYZ18462.1"/>
    <property type="molecule type" value="Genomic_DNA"/>
</dbReference>
<proteinExistence type="predicted"/>